<comment type="similarity">
    <text evidence="1">Belongs to the pseudomonas-type ThrB family.</text>
</comment>
<dbReference type="OrthoDB" id="241498at2"/>
<gene>
    <name evidence="3" type="ORF">FPZ42_03775</name>
</gene>
<dbReference type="Proteomes" id="UP000318010">
    <property type="component" value="Unassembled WGS sequence"/>
</dbReference>
<dbReference type="SUPFAM" id="SSF56112">
    <property type="entry name" value="Protein kinase-like (PK-like)"/>
    <property type="match status" value="1"/>
</dbReference>
<dbReference type="GO" id="GO:0004413">
    <property type="term" value="F:homoserine kinase activity"/>
    <property type="evidence" value="ECO:0007669"/>
    <property type="project" value="TreeGrafter"/>
</dbReference>
<keyword evidence="3" id="KW-0808">Transferase</keyword>
<dbReference type="InterPro" id="IPR050249">
    <property type="entry name" value="Pseudomonas-type_ThrB"/>
</dbReference>
<sequence length="330" mass="38383">MNTFPVISSILSPNILAPYVQDAYDFDTGVTCKLLKAGVNHSYLINDQGSQKYVFRVYSFGWRNRLEIEEELRLLNLLKDNNIPVSYALHDSDGIYIQEIHAPEGMRYGVLFTYADGEKLLNFPADVHYSVGRIMAQIHQLTEGLSLKRPTYTAELMVQRSVEQIKDFLPESSAEMHWMLSTQQTLLKLWAHADDSQLRKGAVHMDLWFDNMNITAEGKINLFDFDFCGNGWLCLDIAYYILQLYSTEKVDTERDEKLNSFLAGYESILPINDEERRLLPMLGVSMYFFYLGVQCERFENWSNVFLNETHLKRFINLLVRKYFDDHVLTS</sequence>
<evidence type="ECO:0000256" key="1">
    <source>
        <dbReference type="ARBA" id="ARBA00038240"/>
    </source>
</evidence>
<name>A0A563UAH6_9SPHI</name>
<keyword evidence="4" id="KW-1185">Reference proteome</keyword>
<organism evidence="3 4">
    <name type="scientific">Mucilaginibacter achroorhodeus</name>
    <dbReference type="NCBI Taxonomy" id="2599294"/>
    <lineage>
        <taxon>Bacteria</taxon>
        <taxon>Pseudomonadati</taxon>
        <taxon>Bacteroidota</taxon>
        <taxon>Sphingobacteriia</taxon>
        <taxon>Sphingobacteriales</taxon>
        <taxon>Sphingobacteriaceae</taxon>
        <taxon>Mucilaginibacter</taxon>
    </lineage>
</organism>
<evidence type="ECO:0000259" key="2">
    <source>
        <dbReference type="Pfam" id="PF01636"/>
    </source>
</evidence>
<dbReference type="AlphaFoldDB" id="A0A563UAH6"/>
<protein>
    <submittedName>
        <fullName evidence="3">Phosphotransferase</fullName>
    </submittedName>
</protein>
<dbReference type="Gene3D" id="3.90.1200.10">
    <property type="match status" value="1"/>
</dbReference>
<dbReference type="PANTHER" id="PTHR21064">
    <property type="entry name" value="AMINOGLYCOSIDE PHOSPHOTRANSFERASE DOMAIN-CONTAINING PROTEIN-RELATED"/>
    <property type="match status" value="1"/>
</dbReference>
<dbReference type="Gene3D" id="3.30.200.20">
    <property type="entry name" value="Phosphorylase Kinase, domain 1"/>
    <property type="match status" value="1"/>
</dbReference>
<feature type="domain" description="Aminoglycoside phosphotransferase" evidence="2">
    <location>
        <begin position="33"/>
        <end position="268"/>
    </location>
</feature>
<comment type="caution">
    <text evidence="3">The sequence shown here is derived from an EMBL/GenBank/DDBJ whole genome shotgun (WGS) entry which is preliminary data.</text>
</comment>
<accession>A0A563UAH6</accession>
<proteinExistence type="inferred from homology"/>
<dbReference type="GO" id="GO:0009088">
    <property type="term" value="P:threonine biosynthetic process"/>
    <property type="evidence" value="ECO:0007669"/>
    <property type="project" value="TreeGrafter"/>
</dbReference>
<dbReference type="PANTHER" id="PTHR21064:SF6">
    <property type="entry name" value="AMINOGLYCOSIDE PHOSPHOTRANSFERASE DOMAIN-CONTAINING PROTEIN"/>
    <property type="match status" value="1"/>
</dbReference>
<dbReference type="RefSeq" id="WP_146269138.1">
    <property type="nucleotide sequence ID" value="NZ_VOEI01000001.1"/>
</dbReference>
<dbReference type="Pfam" id="PF01636">
    <property type="entry name" value="APH"/>
    <property type="match status" value="1"/>
</dbReference>
<dbReference type="InterPro" id="IPR002575">
    <property type="entry name" value="Aminoglycoside_PTrfase"/>
</dbReference>
<evidence type="ECO:0000313" key="4">
    <source>
        <dbReference type="Proteomes" id="UP000318010"/>
    </source>
</evidence>
<dbReference type="EMBL" id="VOEI01000001">
    <property type="protein sequence ID" value="TWR28344.1"/>
    <property type="molecule type" value="Genomic_DNA"/>
</dbReference>
<dbReference type="InterPro" id="IPR011009">
    <property type="entry name" value="Kinase-like_dom_sf"/>
</dbReference>
<reference evidence="3 4" key="1">
    <citation type="submission" date="2019-07" db="EMBL/GenBank/DDBJ databases">
        <authorList>
            <person name="Kim J."/>
        </authorList>
    </citation>
    <scope>NUCLEOTIDE SEQUENCE [LARGE SCALE GENOMIC DNA]</scope>
    <source>
        <strain evidence="3 4">MJ1a</strain>
    </source>
</reference>
<evidence type="ECO:0000313" key="3">
    <source>
        <dbReference type="EMBL" id="TWR28344.1"/>
    </source>
</evidence>